<sequence length="89" mass="10583">MSKRPNLGFKESFEYILALLCYSYYVKGDNLVSDITFDELEKIYCVLTGEETAPMRAMERAEQYSKGVKFLYDEYKRRLKEKEINNDKD</sequence>
<name>A0A0F9MVR5_9ZZZZ</name>
<reference evidence="1" key="1">
    <citation type="journal article" date="2015" name="Nature">
        <title>Complex archaea that bridge the gap between prokaryotes and eukaryotes.</title>
        <authorList>
            <person name="Spang A."/>
            <person name="Saw J.H."/>
            <person name="Jorgensen S.L."/>
            <person name="Zaremba-Niedzwiedzka K."/>
            <person name="Martijn J."/>
            <person name="Lind A.E."/>
            <person name="van Eijk R."/>
            <person name="Schleper C."/>
            <person name="Guy L."/>
            <person name="Ettema T.J."/>
        </authorList>
    </citation>
    <scope>NUCLEOTIDE SEQUENCE</scope>
</reference>
<proteinExistence type="predicted"/>
<organism evidence="1">
    <name type="scientific">marine sediment metagenome</name>
    <dbReference type="NCBI Taxonomy" id="412755"/>
    <lineage>
        <taxon>unclassified sequences</taxon>
        <taxon>metagenomes</taxon>
        <taxon>ecological metagenomes</taxon>
    </lineage>
</organism>
<dbReference type="EMBL" id="LAZR01004142">
    <property type="protein sequence ID" value="KKN11380.1"/>
    <property type="molecule type" value="Genomic_DNA"/>
</dbReference>
<comment type="caution">
    <text evidence="1">The sequence shown here is derived from an EMBL/GenBank/DDBJ whole genome shotgun (WGS) entry which is preliminary data.</text>
</comment>
<dbReference type="AlphaFoldDB" id="A0A0F9MVR5"/>
<accession>A0A0F9MVR5</accession>
<gene>
    <name evidence="1" type="ORF">LCGC14_1027200</name>
</gene>
<evidence type="ECO:0000313" key="1">
    <source>
        <dbReference type="EMBL" id="KKN11380.1"/>
    </source>
</evidence>
<protein>
    <submittedName>
        <fullName evidence="1">Uncharacterized protein</fullName>
    </submittedName>
</protein>